<sequence>MELYQQFLLTEDILKNIINDAKQNIQATFKEITAALGGIETHVDDDVLSEDIEKQYVLHN</sequence>
<reference evidence="1 2" key="2">
    <citation type="submission" date="2018-11" db="EMBL/GenBank/DDBJ databases">
        <authorList>
            <consortium name="Pathogen Informatics"/>
        </authorList>
    </citation>
    <scope>NUCLEOTIDE SEQUENCE [LARGE SCALE GENOMIC DNA]</scope>
    <source>
        <strain evidence="1">Dakar</strain>
        <strain evidence="2">Dakar, Senegal</strain>
    </source>
</reference>
<gene>
    <name evidence="1" type="ORF">SCUD_LOCUS16699</name>
</gene>
<accession>A0A183KNR9</accession>
<dbReference type="WBParaSite" id="SCUD_0001670201-mRNA-1">
    <property type="protein sequence ID" value="SCUD_0001670201-mRNA-1"/>
    <property type="gene ID" value="SCUD_0001670201"/>
</dbReference>
<organism evidence="3">
    <name type="scientific">Schistosoma curassoni</name>
    <dbReference type="NCBI Taxonomy" id="6186"/>
    <lineage>
        <taxon>Eukaryota</taxon>
        <taxon>Metazoa</taxon>
        <taxon>Spiralia</taxon>
        <taxon>Lophotrochozoa</taxon>
        <taxon>Platyhelminthes</taxon>
        <taxon>Trematoda</taxon>
        <taxon>Digenea</taxon>
        <taxon>Strigeidida</taxon>
        <taxon>Schistosomatoidea</taxon>
        <taxon>Schistosomatidae</taxon>
        <taxon>Schistosoma</taxon>
    </lineage>
</organism>
<dbReference type="AlphaFoldDB" id="A0A183KNR9"/>
<keyword evidence="2" id="KW-1185">Reference proteome</keyword>
<evidence type="ECO:0000313" key="3">
    <source>
        <dbReference type="WBParaSite" id="SCUD_0001670201-mRNA-1"/>
    </source>
</evidence>
<dbReference type="EMBL" id="UZAK01038955">
    <property type="protein sequence ID" value="VDP62030.1"/>
    <property type="molecule type" value="Genomic_DNA"/>
</dbReference>
<evidence type="ECO:0000313" key="1">
    <source>
        <dbReference type="EMBL" id="VDP62030.1"/>
    </source>
</evidence>
<proteinExistence type="predicted"/>
<evidence type="ECO:0000313" key="2">
    <source>
        <dbReference type="Proteomes" id="UP000279833"/>
    </source>
</evidence>
<name>A0A183KNR9_9TREM</name>
<protein>
    <submittedName>
        <fullName evidence="3">ING domain-containing protein</fullName>
    </submittedName>
</protein>
<reference evidence="3" key="1">
    <citation type="submission" date="2016-06" db="UniProtKB">
        <authorList>
            <consortium name="WormBaseParasite"/>
        </authorList>
    </citation>
    <scope>IDENTIFICATION</scope>
</reference>
<dbReference type="Proteomes" id="UP000279833">
    <property type="component" value="Unassembled WGS sequence"/>
</dbReference>